<dbReference type="EMBL" id="UFVD01000001">
    <property type="protein sequence ID" value="SUX10488.1"/>
    <property type="molecule type" value="Genomic_DNA"/>
</dbReference>
<feature type="transmembrane region" description="Helical" evidence="6">
    <location>
        <begin position="6"/>
        <end position="25"/>
    </location>
</feature>
<dbReference type="GO" id="GO:0005886">
    <property type="term" value="C:plasma membrane"/>
    <property type="evidence" value="ECO:0007669"/>
    <property type="project" value="UniProtKB-SubCell"/>
</dbReference>
<keyword evidence="8" id="KW-1185">Reference proteome</keyword>
<dbReference type="Pfam" id="PF01810">
    <property type="entry name" value="LysE"/>
    <property type="match status" value="1"/>
</dbReference>
<feature type="transmembrane region" description="Helical" evidence="6">
    <location>
        <begin position="108"/>
        <end position="130"/>
    </location>
</feature>
<evidence type="ECO:0000256" key="3">
    <source>
        <dbReference type="ARBA" id="ARBA00022692"/>
    </source>
</evidence>
<name>A0A381DII2_9BACT</name>
<comment type="subcellular location">
    <subcellularLocation>
        <location evidence="1">Cell membrane</location>
        <topology evidence="1">Multi-pass membrane protein</topology>
    </subcellularLocation>
</comment>
<proteinExistence type="predicted"/>
<accession>A0A381DII2</accession>
<feature type="transmembrane region" description="Helical" evidence="6">
    <location>
        <begin position="67"/>
        <end position="88"/>
    </location>
</feature>
<dbReference type="PANTHER" id="PTHR30086:SF5">
    <property type="entry name" value="HOMOGENTISATE EXPORT PROTEIN"/>
    <property type="match status" value="1"/>
</dbReference>
<evidence type="ECO:0000256" key="1">
    <source>
        <dbReference type="ARBA" id="ARBA00004651"/>
    </source>
</evidence>
<dbReference type="GO" id="GO:0042970">
    <property type="term" value="F:homoserine transmembrane transporter activity"/>
    <property type="evidence" value="ECO:0007669"/>
    <property type="project" value="TreeGrafter"/>
</dbReference>
<reference evidence="7 8" key="1">
    <citation type="submission" date="2018-06" db="EMBL/GenBank/DDBJ databases">
        <authorList>
            <consortium name="Pathogen Informatics"/>
            <person name="Doyle S."/>
        </authorList>
    </citation>
    <scope>NUCLEOTIDE SEQUENCE [LARGE SCALE GENOMIC DNA]</scope>
    <source>
        <strain evidence="7 8">NCTC12475</strain>
    </source>
</reference>
<evidence type="ECO:0000256" key="5">
    <source>
        <dbReference type="ARBA" id="ARBA00023136"/>
    </source>
</evidence>
<evidence type="ECO:0000256" key="2">
    <source>
        <dbReference type="ARBA" id="ARBA00022475"/>
    </source>
</evidence>
<evidence type="ECO:0000313" key="7">
    <source>
        <dbReference type="EMBL" id="SUX10488.1"/>
    </source>
</evidence>
<gene>
    <name evidence="7" type="primary">leuE</name>
    <name evidence="7" type="ORF">NCTC12475_00685</name>
</gene>
<feature type="transmembrane region" description="Helical" evidence="6">
    <location>
        <begin position="176"/>
        <end position="197"/>
    </location>
</feature>
<protein>
    <submittedName>
        <fullName evidence="7">Homogentisate export protein</fullName>
    </submittedName>
</protein>
<organism evidence="7 8">
    <name type="scientific">Campylobacter sputorum subsp. sputorum</name>
    <dbReference type="NCBI Taxonomy" id="32024"/>
    <lineage>
        <taxon>Bacteria</taxon>
        <taxon>Pseudomonadati</taxon>
        <taxon>Campylobacterota</taxon>
        <taxon>Epsilonproteobacteria</taxon>
        <taxon>Campylobacterales</taxon>
        <taxon>Campylobacteraceae</taxon>
        <taxon>Campylobacter</taxon>
    </lineage>
</organism>
<evidence type="ECO:0000313" key="8">
    <source>
        <dbReference type="Proteomes" id="UP000254920"/>
    </source>
</evidence>
<dbReference type="InterPro" id="IPR001123">
    <property type="entry name" value="LeuE-type"/>
</dbReference>
<dbReference type="AlphaFoldDB" id="A0A381DII2"/>
<feature type="transmembrane region" description="Helical" evidence="6">
    <location>
        <begin position="142"/>
        <end position="164"/>
    </location>
</feature>
<evidence type="ECO:0000256" key="6">
    <source>
        <dbReference type="SAM" id="Phobius"/>
    </source>
</evidence>
<keyword evidence="3 6" id="KW-0812">Transmembrane</keyword>
<keyword evidence="2" id="KW-1003">Cell membrane</keyword>
<dbReference type="Proteomes" id="UP000254920">
    <property type="component" value="Unassembled WGS sequence"/>
</dbReference>
<dbReference type="PANTHER" id="PTHR30086">
    <property type="entry name" value="ARGININE EXPORTER PROTEIN ARGO"/>
    <property type="match status" value="1"/>
</dbReference>
<evidence type="ECO:0000256" key="4">
    <source>
        <dbReference type="ARBA" id="ARBA00022989"/>
    </source>
</evidence>
<dbReference type="RefSeq" id="WP_161492091.1">
    <property type="nucleotide sequence ID" value="NZ_CP043427.1"/>
</dbReference>
<keyword evidence="5 6" id="KW-0472">Membrane</keyword>
<dbReference type="GeneID" id="93091122"/>
<keyword evidence="4 6" id="KW-1133">Transmembrane helix</keyword>
<feature type="transmembrane region" description="Helical" evidence="6">
    <location>
        <begin position="37"/>
        <end position="61"/>
    </location>
</feature>
<sequence>MDWLLFVSNFLMASFLPGINMTLALNYGILIGYKKTLFMISGSVLALGIVAFLSATSIGIIIIKKPFIFEIIKVCGGIYILYLAFKIFISTSKIKDSKVTHILNAKELFMQGFIACITNPKAWIFLAALLPPFLDKSNPFNAKMFLLIFIILCIEFFSFSVYALGGTFLKKFITKYISIVQKLSAILLSIVALWMIFW</sequence>